<sequence length="224" mass="26261">MITKQSIEQDVRLAKRGDSHAFSRLIVAYERNLYGLAHTYLKRDEDCADAVQETIFKSFRAIHTLKEPAYFKTWLFRILINECIQLLRVQKRTRIFNQSECDAESVNVPYEAIELKEAVAYLEKDLRVVIQLYYYEDLSIKQIAKFVGVPEGTVKSRLHRARTLLAEELESSQERRVDYDQQLMQGSIVMMTLFRCFLLYASKLMERFPCSQRNGYHLVDAVIS</sequence>
<accession>A0ABT9WVW4</accession>
<dbReference type="EMBL" id="JAUSTT010000016">
    <property type="protein sequence ID" value="MDQ0176895.1"/>
    <property type="molecule type" value="Genomic_DNA"/>
</dbReference>
<dbReference type="RefSeq" id="WP_307230409.1">
    <property type="nucleotide sequence ID" value="NZ_JAUSTT010000016.1"/>
</dbReference>
<dbReference type="PANTHER" id="PTHR43133">
    <property type="entry name" value="RNA POLYMERASE ECF-TYPE SIGMA FACTO"/>
    <property type="match status" value="1"/>
</dbReference>
<dbReference type="InterPro" id="IPR014284">
    <property type="entry name" value="RNA_pol_sigma-70_dom"/>
</dbReference>
<evidence type="ECO:0000313" key="7">
    <source>
        <dbReference type="EMBL" id="MDQ0176895.1"/>
    </source>
</evidence>
<keyword evidence="3" id="KW-0731">Sigma factor</keyword>
<dbReference type="InterPro" id="IPR007627">
    <property type="entry name" value="RNA_pol_sigma70_r2"/>
</dbReference>
<dbReference type="InterPro" id="IPR039425">
    <property type="entry name" value="RNA_pol_sigma-70-like"/>
</dbReference>
<gene>
    <name evidence="7" type="ORF">J2S08_002753</name>
</gene>
<dbReference type="InterPro" id="IPR013249">
    <property type="entry name" value="RNA_pol_sigma70_r4_t2"/>
</dbReference>
<dbReference type="Gene3D" id="1.10.1740.10">
    <property type="match status" value="1"/>
</dbReference>
<dbReference type="InterPro" id="IPR013325">
    <property type="entry name" value="RNA_pol_sigma_r2"/>
</dbReference>
<comment type="caution">
    <text evidence="7">The sequence shown here is derived from an EMBL/GenBank/DDBJ whole genome shotgun (WGS) entry which is preliminary data.</text>
</comment>
<evidence type="ECO:0000259" key="6">
    <source>
        <dbReference type="Pfam" id="PF08281"/>
    </source>
</evidence>
<protein>
    <submittedName>
        <fullName evidence="7">RNA polymerase sigma-70 factor (ECF subfamily)</fullName>
    </submittedName>
</protein>
<dbReference type="PANTHER" id="PTHR43133:SF51">
    <property type="entry name" value="RNA POLYMERASE SIGMA FACTOR"/>
    <property type="match status" value="1"/>
</dbReference>
<proteinExistence type="inferred from homology"/>
<evidence type="ECO:0000256" key="4">
    <source>
        <dbReference type="ARBA" id="ARBA00023163"/>
    </source>
</evidence>
<dbReference type="InterPro" id="IPR013324">
    <property type="entry name" value="RNA_pol_sigma_r3/r4-like"/>
</dbReference>
<name>A0ABT9WVW4_9BACI</name>
<dbReference type="SUPFAM" id="SSF88659">
    <property type="entry name" value="Sigma3 and sigma4 domains of RNA polymerase sigma factors"/>
    <property type="match status" value="1"/>
</dbReference>
<dbReference type="NCBIfam" id="TIGR02937">
    <property type="entry name" value="sigma70-ECF"/>
    <property type="match status" value="1"/>
</dbReference>
<dbReference type="InterPro" id="IPR036388">
    <property type="entry name" value="WH-like_DNA-bd_sf"/>
</dbReference>
<keyword evidence="8" id="KW-1185">Reference proteome</keyword>
<organism evidence="7 8">
    <name type="scientific">Bacillus chungangensis</name>
    <dbReference type="NCBI Taxonomy" id="587633"/>
    <lineage>
        <taxon>Bacteria</taxon>
        <taxon>Bacillati</taxon>
        <taxon>Bacillota</taxon>
        <taxon>Bacilli</taxon>
        <taxon>Bacillales</taxon>
        <taxon>Bacillaceae</taxon>
        <taxon>Bacillus</taxon>
    </lineage>
</organism>
<evidence type="ECO:0000256" key="3">
    <source>
        <dbReference type="ARBA" id="ARBA00023082"/>
    </source>
</evidence>
<keyword evidence="4" id="KW-0804">Transcription</keyword>
<dbReference type="CDD" id="cd06171">
    <property type="entry name" value="Sigma70_r4"/>
    <property type="match status" value="1"/>
</dbReference>
<dbReference type="Proteomes" id="UP001223586">
    <property type="component" value="Unassembled WGS sequence"/>
</dbReference>
<evidence type="ECO:0000313" key="8">
    <source>
        <dbReference type="Proteomes" id="UP001223586"/>
    </source>
</evidence>
<dbReference type="Pfam" id="PF04542">
    <property type="entry name" value="Sigma70_r2"/>
    <property type="match status" value="1"/>
</dbReference>
<evidence type="ECO:0000256" key="2">
    <source>
        <dbReference type="ARBA" id="ARBA00023015"/>
    </source>
</evidence>
<feature type="domain" description="RNA polymerase sigma-70 region 2" evidence="5">
    <location>
        <begin position="25"/>
        <end position="93"/>
    </location>
</feature>
<evidence type="ECO:0000256" key="1">
    <source>
        <dbReference type="ARBA" id="ARBA00010641"/>
    </source>
</evidence>
<dbReference type="Gene3D" id="1.10.10.10">
    <property type="entry name" value="Winged helix-like DNA-binding domain superfamily/Winged helix DNA-binding domain"/>
    <property type="match status" value="1"/>
</dbReference>
<comment type="similarity">
    <text evidence="1">Belongs to the sigma-70 factor family. ECF subfamily.</text>
</comment>
<keyword evidence="2" id="KW-0805">Transcription regulation</keyword>
<dbReference type="Pfam" id="PF08281">
    <property type="entry name" value="Sigma70_r4_2"/>
    <property type="match status" value="1"/>
</dbReference>
<feature type="domain" description="RNA polymerase sigma factor 70 region 4 type 2" evidence="6">
    <location>
        <begin position="114"/>
        <end position="164"/>
    </location>
</feature>
<dbReference type="SUPFAM" id="SSF88946">
    <property type="entry name" value="Sigma2 domain of RNA polymerase sigma factors"/>
    <property type="match status" value="1"/>
</dbReference>
<evidence type="ECO:0000259" key="5">
    <source>
        <dbReference type="Pfam" id="PF04542"/>
    </source>
</evidence>
<reference evidence="7 8" key="1">
    <citation type="submission" date="2023-07" db="EMBL/GenBank/DDBJ databases">
        <title>Genomic Encyclopedia of Type Strains, Phase IV (KMG-IV): sequencing the most valuable type-strain genomes for metagenomic binning, comparative biology and taxonomic classification.</title>
        <authorList>
            <person name="Goeker M."/>
        </authorList>
    </citation>
    <scope>NUCLEOTIDE SEQUENCE [LARGE SCALE GENOMIC DNA]</scope>
    <source>
        <strain evidence="7 8">DSM 23837</strain>
    </source>
</reference>